<keyword evidence="5" id="KW-1185">Reference proteome</keyword>
<dbReference type="EMBL" id="JBHSDQ010000001">
    <property type="protein sequence ID" value="MFC4394503.1"/>
    <property type="molecule type" value="Genomic_DNA"/>
</dbReference>
<evidence type="ECO:0000256" key="1">
    <source>
        <dbReference type="ARBA" id="ARBA00022603"/>
    </source>
</evidence>
<dbReference type="PIRSF" id="PIRSF004553">
    <property type="entry name" value="CHP00095"/>
    <property type="match status" value="1"/>
</dbReference>
<dbReference type="GO" id="GO:0052913">
    <property type="term" value="F:16S rRNA (guanine(966)-N(2))-methyltransferase activity"/>
    <property type="evidence" value="ECO:0007669"/>
    <property type="project" value="UniProtKB-EC"/>
</dbReference>
<name>A0ABV8WGB2_9MICC</name>
<evidence type="ECO:0000256" key="3">
    <source>
        <dbReference type="SAM" id="MobiDB-lite"/>
    </source>
</evidence>
<keyword evidence="2 4" id="KW-0808">Transferase</keyword>
<organism evidence="4 5">
    <name type="scientific">Arthrobacter sedimenti</name>
    <dbReference type="NCBI Taxonomy" id="2694931"/>
    <lineage>
        <taxon>Bacteria</taxon>
        <taxon>Bacillati</taxon>
        <taxon>Actinomycetota</taxon>
        <taxon>Actinomycetes</taxon>
        <taxon>Micrococcales</taxon>
        <taxon>Micrococcaceae</taxon>
        <taxon>Arthrobacter</taxon>
    </lineage>
</organism>
<dbReference type="Pfam" id="PF03602">
    <property type="entry name" value="Cons_hypoth95"/>
    <property type="match status" value="1"/>
</dbReference>
<evidence type="ECO:0000313" key="4">
    <source>
        <dbReference type="EMBL" id="MFC4394503.1"/>
    </source>
</evidence>
<dbReference type="EC" id="2.1.1.171" evidence="4"/>
<dbReference type="Gene3D" id="3.40.50.150">
    <property type="entry name" value="Vaccinia Virus protein VP39"/>
    <property type="match status" value="1"/>
</dbReference>
<dbReference type="InterPro" id="IPR029063">
    <property type="entry name" value="SAM-dependent_MTases_sf"/>
</dbReference>
<dbReference type="InterPro" id="IPR004398">
    <property type="entry name" value="RNA_MeTrfase_RsmD"/>
</dbReference>
<evidence type="ECO:0000256" key="2">
    <source>
        <dbReference type="ARBA" id="ARBA00022679"/>
    </source>
</evidence>
<gene>
    <name evidence="4" type="primary">rsmD</name>
    <name evidence="4" type="ORF">ACFO0G_00215</name>
</gene>
<feature type="compositionally biased region" description="Low complexity" evidence="3">
    <location>
        <begin position="195"/>
        <end position="208"/>
    </location>
</feature>
<keyword evidence="1 4" id="KW-0489">Methyltransferase</keyword>
<accession>A0ABV8WGB2</accession>
<dbReference type="NCBIfam" id="TIGR00095">
    <property type="entry name" value="16S rRNA (guanine(966)-N(2))-methyltransferase RsmD"/>
    <property type="match status" value="1"/>
</dbReference>
<dbReference type="PANTHER" id="PTHR43542:SF1">
    <property type="entry name" value="METHYLTRANSFERASE"/>
    <property type="match status" value="1"/>
</dbReference>
<evidence type="ECO:0000313" key="5">
    <source>
        <dbReference type="Proteomes" id="UP001595778"/>
    </source>
</evidence>
<dbReference type="SUPFAM" id="SSF53335">
    <property type="entry name" value="S-adenosyl-L-methionine-dependent methyltransferases"/>
    <property type="match status" value="1"/>
</dbReference>
<sequence length="219" mass="22774">MTRIIAGAAGGTPLTAVPGSLTRPTTDRVKEALFSRLDAFDVIAGARVLDLYAGSGALGVESGSRGARTVELVESDARASAVCQRNADLINGVLGRKAVTVHRTKADPFLDRAAEDAAWDLVFLDPPYPLEEAGLSAVLGKLAAHLAPGAVVVVERSSRSPEPGWPESLTRFAEKKYGETRLWYAEPFVPDAIAADDVPDGAGAEDAVPGAEGPGSLRG</sequence>
<feature type="region of interest" description="Disordered" evidence="3">
    <location>
        <begin position="195"/>
        <end position="219"/>
    </location>
</feature>
<dbReference type="CDD" id="cd02440">
    <property type="entry name" value="AdoMet_MTases"/>
    <property type="match status" value="1"/>
</dbReference>
<protein>
    <submittedName>
        <fullName evidence="4">16S rRNA (Guanine(966)-N(2))-methyltransferase RsmD</fullName>
        <ecNumber evidence="4">2.1.1.171</ecNumber>
    </submittedName>
</protein>
<dbReference type="Proteomes" id="UP001595778">
    <property type="component" value="Unassembled WGS sequence"/>
</dbReference>
<dbReference type="PANTHER" id="PTHR43542">
    <property type="entry name" value="METHYLTRANSFERASE"/>
    <property type="match status" value="1"/>
</dbReference>
<reference evidence="5" key="1">
    <citation type="journal article" date="2019" name="Int. J. Syst. Evol. Microbiol.">
        <title>The Global Catalogue of Microorganisms (GCM) 10K type strain sequencing project: providing services to taxonomists for standard genome sequencing and annotation.</title>
        <authorList>
            <consortium name="The Broad Institute Genomics Platform"/>
            <consortium name="The Broad Institute Genome Sequencing Center for Infectious Disease"/>
            <person name="Wu L."/>
            <person name="Ma J."/>
        </authorList>
    </citation>
    <scope>NUCLEOTIDE SEQUENCE [LARGE SCALE GENOMIC DNA]</scope>
    <source>
        <strain evidence="5">PJ61</strain>
    </source>
</reference>
<proteinExistence type="predicted"/>
<dbReference type="RefSeq" id="WP_376976018.1">
    <property type="nucleotide sequence ID" value="NZ_JBHSDQ010000001.1"/>
</dbReference>
<comment type="caution">
    <text evidence="4">The sequence shown here is derived from an EMBL/GenBank/DDBJ whole genome shotgun (WGS) entry which is preliminary data.</text>
</comment>